<name>A0A7X6RQM5_9ACTN</name>
<dbReference type="GO" id="GO:0003677">
    <property type="term" value="F:DNA binding"/>
    <property type="evidence" value="ECO:0007669"/>
    <property type="project" value="UniProtKB-KW"/>
</dbReference>
<dbReference type="RefSeq" id="WP_061078748.1">
    <property type="nucleotide sequence ID" value="NZ_JAAXPG010000012.1"/>
</dbReference>
<keyword evidence="2" id="KW-1185">Reference proteome</keyword>
<accession>A0A7X6RQM5</accession>
<reference evidence="1 2" key="1">
    <citation type="submission" date="2020-04" db="EMBL/GenBank/DDBJ databases">
        <title>MicrobeNet Type strains.</title>
        <authorList>
            <person name="Nicholson A.C."/>
        </authorList>
    </citation>
    <scope>NUCLEOTIDE SEQUENCE [LARGE SCALE GENOMIC DNA]</scope>
    <source>
        <strain evidence="1 2">ATCC 23612</strain>
    </source>
</reference>
<proteinExistence type="predicted"/>
<evidence type="ECO:0000313" key="1">
    <source>
        <dbReference type="EMBL" id="NKY98813.1"/>
    </source>
</evidence>
<dbReference type="PANTHER" id="PTHR38479:SF2">
    <property type="entry name" value="WINGED HELIX DNA-BINDING DOMAIN-CONTAINING PROTEIN"/>
    <property type="match status" value="1"/>
</dbReference>
<evidence type="ECO:0000313" key="2">
    <source>
        <dbReference type="Proteomes" id="UP000553209"/>
    </source>
</evidence>
<keyword evidence="1" id="KW-0238">DNA-binding</keyword>
<dbReference type="AlphaFoldDB" id="A0A7X6RQM5"/>
<dbReference type="Pfam" id="PF06224">
    <property type="entry name" value="AlkZ-like"/>
    <property type="match status" value="1"/>
</dbReference>
<protein>
    <submittedName>
        <fullName evidence="1">Winged helix DNA-binding domain-containing protein</fullName>
    </submittedName>
</protein>
<dbReference type="InterPro" id="IPR009351">
    <property type="entry name" value="AlkZ-like"/>
</dbReference>
<comment type="caution">
    <text evidence="1">The sequence shown here is derived from an EMBL/GenBank/DDBJ whole genome shotgun (WGS) entry which is preliminary data.</text>
</comment>
<dbReference type="Proteomes" id="UP000553209">
    <property type="component" value="Unassembled WGS sequence"/>
</dbReference>
<organism evidence="1 2">
    <name type="scientific">Nocardiopsis alborubida</name>
    <dbReference type="NCBI Taxonomy" id="146802"/>
    <lineage>
        <taxon>Bacteria</taxon>
        <taxon>Bacillati</taxon>
        <taxon>Actinomycetota</taxon>
        <taxon>Actinomycetes</taxon>
        <taxon>Streptosporangiales</taxon>
        <taxon>Nocardiopsidaceae</taxon>
        <taxon>Nocardiopsis</taxon>
    </lineage>
</organism>
<dbReference type="EMBL" id="JAAXPG010000012">
    <property type="protein sequence ID" value="NKY98813.1"/>
    <property type="molecule type" value="Genomic_DNA"/>
</dbReference>
<dbReference type="PANTHER" id="PTHR38479">
    <property type="entry name" value="LMO0824 PROTEIN"/>
    <property type="match status" value="1"/>
</dbReference>
<sequence length="391" mass="42021">MHHVSDDERRARIGVRHALAAGFHADSPEAATRAVTALHATEPATVYLSCRARVPSLTVADLDRALYGDRNLVKQLAMRRTLFVFPRELLPAVWPSASARVAATERARMRKDLVGAGITDDGDAWLDRAGAEVLALLADEPEGLVAADVRRAVPRIDVRVAGSAGEVWSAPRVLTLLGAAADIVRGANTGRFAVSQPRWTLTGHWLDGVPAPWGAAEGYRELVRLWLHSFGPGTEDDIVWWLGSTKTVVRTALAELGAVRVSLDGGATGWLLPDDLGEVADPGAWVALLPVLDPTVMGWRGRDFYLGPHREQLFDKRGNAGTTAWADGRVVGAWVQDGSGAVRVHLLESVSTATRRALGEEAARLTEWLGGVRIGTGYVSPAMRAARDAWG</sequence>
<gene>
    <name evidence="1" type="ORF">HGB44_14255</name>
</gene>